<dbReference type="EMBL" id="CP091430">
    <property type="protein sequence ID" value="UVI28909.1"/>
    <property type="molecule type" value="Genomic_DNA"/>
</dbReference>
<dbReference type="InterPro" id="IPR028345">
    <property type="entry name" value="Antibiotic_NAT-like"/>
</dbReference>
<comment type="catalytic activity">
    <reaction evidence="4">
        <text>a 2-deoxystreptamine antibiotic + acetyl-CoA = an N(3)-acetyl-2-deoxystreptamine antibiotic + CoA + H(+)</text>
        <dbReference type="Rhea" id="RHEA:12665"/>
        <dbReference type="ChEBI" id="CHEBI:15378"/>
        <dbReference type="ChEBI" id="CHEBI:57287"/>
        <dbReference type="ChEBI" id="CHEBI:57288"/>
        <dbReference type="ChEBI" id="CHEBI:57921"/>
        <dbReference type="ChEBI" id="CHEBI:77452"/>
        <dbReference type="EC" id="2.3.1.81"/>
    </reaction>
</comment>
<name>A0ABY5S5D8_9BACL</name>
<dbReference type="RefSeq" id="WP_258384996.1">
    <property type="nucleotide sequence ID" value="NZ_CP091430.1"/>
</dbReference>
<sequence>MQEIQGTLITTASLQEDFVRLGLRPGMTVIVHASFKSLGQWVAGGPVAVILALEEVLGESGTLVMPAHTGDLSDPSGWANPPVRESWWKTIREQMPAFDPDLTPTYGMGIIAECFRKQQGVFRSSHPQVSFAAWGKHARTITDKHSLAYSLGEHSPLARIYDVDGWVLLLGVGHANNTSLHLAEYRAGFKSKKEQVCKAPVQQDGVRSWIDFQDVDFDSDDFAVLGNAFERETGLFLRGKVAGADTLLARQRDLVDYAVRWLEANR</sequence>
<dbReference type="InterPro" id="IPR003679">
    <property type="entry name" value="Amioglycoside_AcTrfase"/>
</dbReference>
<dbReference type="SUPFAM" id="SSF110710">
    <property type="entry name" value="TTHA0583/YokD-like"/>
    <property type="match status" value="1"/>
</dbReference>
<evidence type="ECO:0000256" key="2">
    <source>
        <dbReference type="ARBA" id="ARBA00022679"/>
    </source>
</evidence>
<keyword evidence="4" id="KW-0046">Antibiotic resistance</keyword>
<evidence type="ECO:0000256" key="4">
    <source>
        <dbReference type="RuleBase" id="RU365031"/>
    </source>
</evidence>
<evidence type="ECO:0000256" key="1">
    <source>
        <dbReference type="ARBA" id="ARBA00006383"/>
    </source>
</evidence>
<organism evidence="5 6">
    <name type="scientific">Paenibacillus spongiae</name>
    <dbReference type="NCBI Taxonomy" id="2909671"/>
    <lineage>
        <taxon>Bacteria</taxon>
        <taxon>Bacillati</taxon>
        <taxon>Bacillota</taxon>
        <taxon>Bacilli</taxon>
        <taxon>Bacillales</taxon>
        <taxon>Paenibacillaceae</taxon>
        <taxon>Paenibacillus</taxon>
    </lineage>
</organism>
<evidence type="ECO:0000313" key="6">
    <source>
        <dbReference type="Proteomes" id="UP001057877"/>
    </source>
</evidence>
<dbReference type="Proteomes" id="UP001057877">
    <property type="component" value="Chromosome"/>
</dbReference>
<keyword evidence="2 4" id="KW-0808">Transferase</keyword>
<comment type="similarity">
    <text evidence="1 4">Belongs to the antibiotic N-acetyltransferase family.</text>
</comment>
<evidence type="ECO:0000313" key="5">
    <source>
        <dbReference type="EMBL" id="UVI28909.1"/>
    </source>
</evidence>
<protein>
    <recommendedName>
        <fullName evidence="4">Aminoglycoside N(3)-acetyltransferase</fullName>
        <ecNumber evidence="4">2.3.1.-</ecNumber>
    </recommendedName>
</protein>
<keyword evidence="3 4" id="KW-0012">Acyltransferase</keyword>
<evidence type="ECO:0000256" key="3">
    <source>
        <dbReference type="ARBA" id="ARBA00023315"/>
    </source>
</evidence>
<proteinExistence type="inferred from homology"/>
<reference evidence="5" key="1">
    <citation type="submission" date="2022-01" db="EMBL/GenBank/DDBJ databases">
        <title>Paenibacillus spongiae sp. nov., isolated from marine sponge.</title>
        <authorList>
            <person name="Li Z."/>
            <person name="Zhang M."/>
        </authorList>
    </citation>
    <scope>NUCLEOTIDE SEQUENCE</scope>
    <source>
        <strain evidence="5">PHS-Z3</strain>
    </source>
</reference>
<keyword evidence="6" id="KW-1185">Reference proteome</keyword>
<accession>A0ABY5S5D8</accession>
<dbReference type="PANTHER" id="PTHR11104">
    <property type="entry name" value="AMINOGLYCOSIDE N3-ACETYLTRANSFERASE"/>
    <property type="match status" value="1"/>
</dbReference>
<gene>
    <name evidence="5" type="ORF">L1F29_26235</name>
</gene>
<dbReference type="PANTHER" id="PTHR11104:SF0">
    <property type="entry name" value="SPBETA PROPHAGE-DERIVED AMINOGLYCOSIDE N(3')-ACETYLTRANSFERASE-LIKE PROTEIN YOKD"/>
    <property type="match status" value="1"/>
</dbReference>
<dbReference type="EC" id="2.3.1.-" evidence="4"/>
<dbReference type="Pfam" id="PF02522">
    <property type="entry name" value="Antibiotic_NAT"/>
    <property type="match status" value="1"/>
</dbReference>